<feature type="region of interest" description="Disordered" evidence="5">
    <location>
        <begin position="1"/>
        <end position="42"/>
    </location>
</feature>
<sequence>MPRSWRPDGSVEGPDGASKEIRPARPPSWRADGAIPGAPSDVPQGVQLFPRTDRAADAALVDGLALDDPDAAAAFVRRFQGAVFGLAVSITRDRALAEDVSQEVFVRAWRAAASYDVRRASVLTWLLTITRNAAIDAVRARRQAPTDAEVLEQLVDATLRPPDPEELALRGVDGERAARRLMEIPPEQARAVVLAAVGGLTAKEVGEHEGVPVGTAKTRIRTGLMRVRQAMEDERG</sequence>
<evidence type="ECO:0000256" key="3">
    <source>
        <dbReference type="ARBA" id="ARBA00023082"/>
    </source>
</evidence>
<dbReference type="InterPro" id="IPR013324">
    <property type="entry name" value="RNA_pol_sigma_r3/r4-like"/>
</dbReference>
<name>A0A2A9ELT3_9MICO</name>
<dbReference type="InterPro" id="IPR014284">
    <property type="entry name" value="RNA_pol_sigma-70_dom"/>
</dbReference>
<dbReference type="EMBL" id="PDJI01000004">
    <property type="protein sequence ID" value="PFG39179.1"/>
    <property type="molecule type" value="Genomic_DNA"/>
</dbReference>
<dbReference type="NCBIfam" id="TIGR02937">
    <property type="entry name" value="sigma70-ECF"/>
    <property type="match status" value="1"/>
</dbReference>
<dbReference type="InterPro" id="IPR013325">
    <property type="entry name" value="RNA_pol_sigma_r2"/>
</dbReference>
<evidence type="ECO:0000259" key="7">
    <source>
        <dbReference type="Pfam" id="PF08281"/>
    </source>
</evidence>
<dbReference type="OrthoDB" id="5243766at2"/>
<dbReference type="RefSeq" id="WP_098483331.1">
    <property type="nucleotide sequence ID" value="NZ_PDJI01000004.1"/>
</dbReference>
<keyword evidence="4" id="KW-0804">Transcription</keyword>
<dbReference type="InterPro" id="IPR007627">
    <property type="entry name" value="RNA_pol_sigma70_r2"/>
</dbReference>
<feature type="domain" description="RNA polymerase sigma-70 region 2" evidence="6">
    <location>
        <begin position="75"/>
        <end position="142"/>
    </location>
</feature>
<evidence type="ECO:0000313" key="9">
    <source>
        <dbReference type="Proteomes" id="UP000222106"/>
    </source>
</evidence>
<dbReference type="SUPFAM" id="SSF88946">
    <property type="entry name" value="Sigma2 domain of RNA polymerase sigma factors"/>
    <property type="match status" value="1"/>
</dbReference>
<protein>
    <submittedName>
        <fullName evidence="8">RNA polymerase sigma-70 factor (ECF subfamily)</fullName>
    </submittedName>
</protein>
<gene>
    <name evidence="8" type="ORF">ATJ97_1674</name>
</gene>
<comment type="similarity">
    <text evidence="1">Belongs to the sigma-70 factor family. ECF subfamily.</text>
</comment>
<dbReference type="Gene3D" id="1.10.1740.10">
    <property type="match status" value="1"/>
</dbReference>
<evidence type="ECO:0000256" key="2">
    <source>
        <dbReference type="ARBA" id="ARBA00023015"/>
    </source>
</evidence>
<dbReference type="Pfam" id="PF08281">
    <property type="entry name" value="Sigma70_r4_2"/>
    <property type="match status" value="1"/>
</dbReference>
<keyword evidence="2" id="KW-0805">Transcription regulation</keyword>
<dbReference type="AlphaFoldDB" id="A0A2A9ELT3"/>
<reference evidence="8 9" key="1">
    <citation type="submission" date="2017-10" db="EMBL/GenBank/DDBJ databases">
        <title>Sequencing the genomes of 1000 actinobacteria strains.</title>
        <authorList>
            <person name="Klenk H.-P."/>
        </authorList>
    </citation>
    <scope>NUCLEOTIDE SEQUENCE [LARGE SCALE GENOMIC DNA]</scope>
    <source>
        <strain evidence="8 9">DSM 21838</strain>
    </source>
</reference>
<dbReference type="Gene3D" id="1.10.10.10">
    <property type="entry name" value="Winged helix-like DNA-binding domain superfamily/Winged helix DNA-binding domain"/>
    <property type="match status" value="1"/>
</dbReference>
<evidence type="ECO:0000259" key="6">
    <source>
        <dbReference type="Pfam" id="PF04542"/>
    </source>
</evidence>
<dbReference type="InterPro" id="IPR036388">
    <property type="entry name" value="WH-like_DNA-bd_sf"/>
</dbReference>
<dbReference type="Pfam" id="PF04542">
    <property type="entry name" value="Sigma70_r2"/>
    <property type="match status" value="1"/>
</dbReference>
<evidence type="ECO:0000313" key="8">
    <source>
        <dbReference type="EMBL" id="PFG39179.1"/>
    </source>
</evidence>
<dbReference type="InterPro" id="IPR013249">
    <property type="entry name" value="RNA_pol_sigma70_r4_t2"/>
</dbReference>
<proteinExistence type="inferred from homology"/>
<keyword evidence="3" id="KW-0731">Sigma factor</keyword>
<organism evidence="8 9">
    <name type="scientific">Georgenia soli</name>
    <dbReference type="NCBI Taxonomy" id="638953"/>
    <lineage>
        <taxon>Bacteria</taxon>
        <taxon>Bacillati</taxon>
        <taxon>Actinomycetota</taxon>
        <taxon>Actinomycetes</taxon>
        <taxon>Micrococcales</taxon>
        <taxon>Bogoriellaceae</taxon>
        <taxon>Georgenia</taxon>
    </lineage>
</organism>
<comment type="caution">
    <text evidence="8">The sequence shown here is derived from an EMBL/GenBank/DDBJ whole genome shotgun (WGS) entry which is preliminary data.</text>
</comment>
<dbReference type="PANTHER" id="PTHR43133">
    <property type="entry name" value="RNA POLYMERASE ECF-TYPE SIGMA FACTO"/>
    <property type="match status" value="1"/>
</dbReference>
<dbReference type="GO" id="GO:0003677">
    <property type="term" value="F:DNA binding"/>
    <property type="evidence" value="ECO:0007669"/>
    <property type="project" value="InterPro"/>
</dbReference>
<evidence type="ECO:0000256" key="5">
    <source>
        <dbReference type="SAM" id="MobiDB-lite"/>
    </source>
</evidence>
<dbReference type="PANTHER" id="PTHR43133:SF62">
    <property type="entry name" value="RNA POLYMERASE SIGMA FACTOR SIGZ"/>
    <property type="match status" value="1"/>
</dbReference>
<dbReference type="Proteomes" id="UP000222106">
    <property type="component" value="Unassembled WGS sequence"/>
</dbReference>
<dbReference type="InterPro" id="IPR039425">
    <property type="entry name" value="RNA_pol_sigma-70-like"/>
</dbReference>
<evidence type="ECO:0000256" key="4">
    <source>
        <dbReference type="ARBA" id="ARBA00023163"/>
    </source>
</evidence>
<evidence type="ECO:0000256" key="1">
    <source>
        <dbReference type="ARBA" id="ARBA00010641"/>
    </source>
</evidence>
<dbReference type="SUPFAM" id="SSF88659">
    <property type="entry name" value="Sigma3 and sigma4 domains of RNA polymerase sigma factors"/>
    <property type="match status" value="1"/>
</dbReference>
<dbReference type="GO" id="GO:0006352">
    <property type="term" value="P:DNA-templated transcription initiation"/>
    <property type="evidence" value="ECO:0007669"/>
    <property type="project" value="InterPro"/>
</dbReference>
<keyword evidence="9" id="KW-1185">Reference proteome</keyword>
<dbReference type="GO" id="GO:0016987">
    <property type="term" value="F:sigma factor activity"/>
    <property type="evidence" value="ECO:0007669"/>
    <property type="project" value="UniProtKB-KW"/>
</dbReference>
<feature type="domain" description="RNA polymerase sigma factor 70 region 4 type 2" evidence="7">
    <location>
        <begin position="178"/>
        <end position="225"/>
    </location>
</feature>
<accession>A0A2A9ELT3</accession>